<dbReference type="InterPro" id="IPR013738">
    <property type="entry name" value="Beta_galactosidase_Trimer"/>
</dbReference>
<proteinExistence type="predicted"/>
<protein>
    <submittedName>
        <fullName evidence="2">Beta-galactosidase</fullName>
    </submittedName>
</protein>
<dbReference type="OrthoDB" id="9800974at2"/>
<organism evidence="2 3">
    <name type="scientific">Eubacterium cellulosolvens (strain ATCC 43171 / JCM 9499 / 6)</name>
    <name type="common">Cillobacterium cellulosolvens</name>
    <dbReference type="NCBI Taxonomy" id="633697"/>
    <lineage>
        <taxon>Bacteria</taxon>
        <taxon>Bacillati</taxon>
        <taxon>Bacillota</taxon>
        <taxon>Clostridia</taxon>
        <taxon>Eubacteriales</taxon>
        <taxon>Eubacteriaceae</taxon>
        <taxon>Eubacterium</taxon>
    </lineage>
</organism>
<dbReference type="InterPro" id="IPR003476">
    <property type="entry name" value="Glyco_hydro_42"/>
</dbReference>
<feature type="domain" description="Beta-galactosidase trimerisation" evidence="1">
    <location>
        <begin position="285"/>
        <end position="467"/>
    </location>
</feature>
<dbReference type="EMBL" id="CM001487">
    <property type="protein sequence ID" value="EIM57467.1"/>
    <property type="molecule type" value="Genomic_DNA"/>
</dbReference>
<accession>I5AUJ4</accession>
<dbReference type="AlphaFoldDB" id="I5AUJ4"/>
<dbReference type="PANTHER" id="PTHR36447:SF2">
    <property type="entry name" value="BETA-GALACTOSIDASE YESZ"/>
    <property type="match status" value="1"/>
</dbReference>
<keyword evidence="3" id="KW-1185">Reference proteome</keyword>
<dbReference type="GO" id="GO:0004565">
    <property type="term" value="F:beta-galactosidase activity"/>
    <property type="evidence" value="ECO:0007669"/>
    <property type="project" value="InterPro"/>
</dbReference>
<dbReference type="STRING" id="633697.EubceDRAFT1_1687"/>
<dbReference type="CDD" id="cd03143">
    <property type="entry name" value="A4_beta-galactosidase_middle_domain"/>
    <property type="match status" value="1"/>
</dbReference>
<evidence type="ECO:0000259" key="1">
    <source>
        <dbReference type="Pfam" id="PF08532"/>
    </source>
</evidence>
<reference evidence="2 3" key="2">
    <citation type="submission" date="2012-02" db="EMBL/GenBank/DDBJ databases">
        <title>Improved High-Quality Draft sequence of Eubacterium cellulosolvens 6.</title>
        <authorList>
            <consortium name="US DOE Joint Genome Institute"/>
            <person name="Lucas S."/>
            <person name="Han J."/>
            <person name="Lapidus A."/>
            <person name="Cheng J.-F."/>
            <person name="Goodwin L."/>
            <person name="Pitluck S."/>
            <person name="Peters L."/>
            <person name="Mikhailova N."/>
            <person name="Gu W."/>
            <person name="Detter J.C."/>
            <person name="Han C."/>
            <person name="Tapia R."/>
            <person name="Land M."/>
            <person name="Hauser L."/>
            <person name="Kyrpides N."/>
            <person name="Ivanova N."/>
            <person name="Pagani I."/>
            <person name="Johnson E."/>
            <person name="Mukhopadhyay B."/>
            <person name="Anderson I."/>
            <person name="Woyke T."/>
        </authorList>
    </citation>
    <scope>NUCLEOTIDE SEQUENCE [LARGE SCALE GENOMIC DNA]</scope>
    <source>
        <strain evidence="2 3">6</strain>
    </source>
</reference>
<name>I5AUJ4_EUBC6</name>
<sequence length="538" mass="59343">MRGMQKGIYMIKELIYGLAWKPEGLPYEKLEKSIHQLHDAGINTVFLEMGKSASEVLKCCGENSMQVVIDVSGADAGDPGFRQFLETAGALDCVIGFQVCDDAELMKGVEDVRRRGQEFVELLSARAAVQDQMTGAETAFCGDSSRGGYDYTEGESAENSGDENVSRTPGVKKPFRVAEIEIPEDWKTMPYPGQLKLQILSVFAYGARGVVLRESRTSSSMGSVCRGSSLKHIFSGELYDEIAEAGAALQKIGPSLRNYKANCRAAVIADQQLFKMFPSDSSEESADTPGYSEILHRYYDLLYRMNVACDVTDEAAIGDTELKDSYDLIVTPSLYSASEKLIRNLKRFVKAGGVLVSTVMSFRASEKAKIHDGPLPHGMTAVFGASYEKVVGAANVTVAGKPIFHFAELLNANEVDCVYGYTHHYWGRYAAITSHSYGKGTAWYIGCFPDKDVLERIVKRAVESAGISLPASCWPMAYRSGMISPKTEMTFGFNYTSENRCISCPYDQVEDLITGRKYRRGNPIDLKDWGVMVLKHRI</sequence>
<gene>
    <name evidence="2" type="ORF">EubceDRAFT1_1687</name>
</gene>
<evidence type="ECO:0000313" key="3">
    <source>
        <dbReference type="Proteomes" id="UP000005753"/>
    </source>
</evidence>
<dbReference type="Proteomes" id="UP000005753">
    <property type="component" value="Chromosome"/>
</dbReference>
<evidence type="ECO:0000313" key="2">
    <source>
        <dbReference type="EMBL" id="EIM57467.1"/>
    </source>
</evidence>
<dbReference type="HOGENOM" id="CLU_506013_0_0_9"/>
<dbReference type="eggNOG" id="COG1874">
    <property type="taxonomic scope" value="Bacteria"/>
</dbReference>
<reference evidence="2 3" key="1">
    <citation type="submission" date="2010-08" db="EMBL/GenBank/DDBJ databases">
        <authorList>
            <consortium name="US DOE Joint Genome Institute (JGI-PGF)"/>
            <person name="Lucas S."/>
            <person name="Copeland A."/>
            <person name="Lapidus A."/>
            <person name="Cheng J.-F."/>
            <person name="Bruce D."/>
            <person name="Goodwin L."/>
            <person name="Pitluck S."/>
            <person name="Land M.L."/>
            <person name="Hauser L."/>
            <person name="Chang Y.-J."/>
            <person name="Anderson I.J."/>
            <person name="Johnson E."/>
            <person name="Mulhopadhyay B."/>
            <person name="Kyrpides N."/>
            <person name="Woyke T.J."/>
        </authorList>
    </citation>
    <scope>NUCLEOTIDE SEQUENCE [LARGE SCALE GENOMIC DNA]</scope>
    <source>
        <strain evidence="2 3">6</strain>
    </source>
</reference>
<dbReference type="InterPro" id="IPR029062">
    <property type="entry name" value="Class_I_gatase-like"/>
</dbReference>
<dbReference type="Gene3D" id="3.40.50.880">
    <property type="match status" value="1"/>
</dbReference>
<dbReference type="PANTHER" id="PTHR36447">
    <property type="entry name" value="BETA-GALACTOSIDASE GANA"/>
    <property type="match status" value="1"/>
</dbReference>
<dbReference type="Pfam" id="PF08532">
    <property type="entry name" value="Glyco_hydro_42M"/>
    <property type="match status" value="1"/>
</dbReference>
<dbReference type="SUPFAM" id="SSF52317">
    <property type="entry name" value="Class I glutamine amidotransferase-like"/>
    <property type="match status" value="1"/>
</dbReference>
<dbReference type="GO" id="GO:0005975">
    <property type="term" value="P:carbohydrate metabolic process"/>
    <property type="evidence" value="ECO:0007669"/>
    <property type="project" value="InterPro"/>
</dbReference>